<sequence length="79" mass="9277">MCVGKSNYNYCFLKISDRCPAWRTAPLTMWMPNYDFECRCTLLTDGSARFRLPPLMSAKDSTKWLYGLRSEQLDQLNKQ</sequence>
<protein>
    <submittedName>
        <fullName evidence="2">Uncharacterized protein</fullName>
    </submittedName>
</protein>
<evidence type="ECO:0000313" key="2">
    <source>
        <dbReference type="EMBL" id="KFD67490.1"/>
    </source>
</evidence>
<gene>
    <name evidence="1" type="ORF">M513_11377</name>
    <name evidence="2" type="ORF">M514_11377</name>
</gene>
<organism evidence="2">
    <name type="scientific">Trichuris suis</name>
    <name type="common">pig whipworm</name>
    <dbReference type="NCBI Taxonomy" id="68888"/>
    <lineage>
        <taxon>Eukaryota</taxon>
        <taxon>Metazoa</taxon>
        <taxon>Ecdysozoa</taxon>
        <taxon>Nematoda</taxon>
        <taxon>Enoplea</taxon>
        <taxon>Dorylaimia</taxon>
        <taxon>Trichinellida</taxon>
        <taxon>Trichuridae</taxon>
        <taxon>Trichuris</taxon>
    </lineage>
</organism>
<accession>A0A085NDE4</accession>
<evidence type="ECO:0000313" key="3">
    <source>
        <dbReference type="Proteomes" id="UP000030764"/>
    </source>
</evidence>
<name>A0A085NDE4_9BILA</name>
<dbReference type="Proteomes" id="UP000030758">
    <property type="component" value="Unassembled WGS sequence"/>
</dbReference>
<dbReference type="EMBL" id="KL367514">
    <property type="protein sequence ID" value="KFD67490.1"/>
    <property type="molecule type" value="Genomic_DNA"/>
</dbReference>
<evidence type="ECO:0000313" key="1">
    <source>
        <dbReference type="EMBL" id="KFD47765.1"/>
    </source>
</evidence>
<reference evidence="2 3" key="1">
    <citation type="journal article" date="2014" name="Nat. Genet.">
        <title>Genome and transcriptome of the porcine whipworm Trichuris suis.</title>
        <authorList>
            <person name="Jex A.R."/>
            <person name="Nejsum P."/>
            <person name="Schwarz E.M."/>
            <person name="Hu L."/>
            <person name="Young N.D."/>
            <person name="Hall R.S."/>
            <person name="Korhonen P.K."/>
            <person name="Liao S."/>
            <person name="Thamsborg S."/>
            <person name="Xia J."/>
            <person name="Xu P."/>
            <person name="Wang S."/>
            <person name="Scheerlinck J.P."/>
            <person name="Hofmann A."/>
            <person name="Sternberg P.W."/>
            <person name="Wang J."/>
            <person name="Gasser R.B."/>
        </authorList>
    </citation>
    <scope>NUCLEOTIDE SEQUENCE [LARGE SCALE GENOMIC DNA]</scope>
    <source>
        <strain evidence="2">DCEP-RM93F</strain>
        <strain evidence="1">DCEP-RM93M</strain>
    </source>
</reference>
<dbReference type="EMBL" id="KL363315">
    <property type="protein sequence ID" value="KFD47765.1"/>
    <property type="molecule type" value="Genomic_DNA"/>
</dbReference>
<keyword evidence="3" id="KW-1185">Reference proteome</keyword>
<dbReference type="Proteomes" id="UP000030764">
    <property type="component" value="Unassembled WGS sequence"/>
</dbReference>
<proteinExistence type="predicted"/>
<dbReference type="AlphaFoldDB" id="A0A085NDE4"/>